<gene>
    <name evidence="2" type="ORF">PECAL_1P06430</name>
</gene>
<sequence length="647" mass="72097">MAALARRDAAELVERWPVPPPCDGSSRAGSAPPDRSEGGRGIKQGARARPVRHLVPSAGSPRARSRSAMRRFFRRSPPQQRVTPEKAPGSPKASRLNKSEDFESHSIKQLKKLCTERGIDHSKFVEKGNFVEALRDDDNNRQHAGGLAKAIRRGTDVRDEDVPLPRTYSDFAKSRATGVPLQSPPRKVPAARDVGSKLEDGKVFMAVGFDRQTGAIDVAPLRVCRIDANGDPGEDDLARQLNEALTRGRGSFEEQRRKDAEQKRLDRMYGNGSPGQAAPLQTQSADRGLGRKRLEKNRRQTTGSSRPGTAALDSGRPIRKINLDGKNLPRQDSFSLERKNSFSRKLSRQDSTSSIDFSAVSPKMSRLDSSSSLDTTPMFANRPPDGFWPAGDDDFLSAEIEEERARKAKKKFYAKGDAQAGERGRYEKRDRVEAERREREERAEARARAAKRREAERAQDRARAAMAERRPPPPELGEPPSEIPLQYRTPEKSRPLPANPHPSQERKGLVSTPPLKTAGVCLPEDRRFDLDGLAKKAGPIAYHDVKWLETDLGWRSLGTQRGAPAERRRKLCEREMSRWEPVAFESKFGARVQAGPDAKRIADKVAAIFAFLEGLLAEVPVRPLGRPPSPRYEEPFLKRAQGVDVRR</sequence>
<feature type="compositionally biased region" description="Basic and acidic residues" evidence="1">
    <location>
        <begin position="321"/>
        <end position="340"/>
    </location>
</feature>
<evidence type="ECO:0000313" key="2">
    <source>
        <dbReference type="EMBL" id="CAH0364288.1"/>
    </source>
</evidence>
<evidence type="ECO:0000256" key="1">
    <source>
        <dbReference type="SAM" id="MobiDB-lite"/>
    </source>
</evidence>
<feature type="compositionally biased region" description="Basic residues" evidence="1">
    <location>
        <begin position="63"/>
        <end position="74"/>
    </location>
</feature>
<reference evidence="2" key="1">
    <citation type="submission" date="2021-11" db="EMBL/GenBank/DDBJ databases">
        <authorList>
            <consortium name="Genoscope - CEA"/>
            <person name="William W."/>
        </authorList>
    </citation>
    <scope>NUCLEOTIDE SEQUENCE</scope>
</reference>
<feature type="compositionally biased region" description="Basic and acidic residues" evidence="1">
    <location>
        <begin position="1"/>
        <end position="14"/>
    </location>
</feature>
<evidence type="ECO:0000313" key="3">
    <source>
        <dbReference type="Proteomes" id="UP000789595"/>
    </source>
</evidence>
<organism evidence="2 3">
    <name type="scientific">Pelagomonas calceolata</name>
    <dbReference type="NCBI Taxonomy" id="35677"/>
    <lineage>
        <taxon>Eukaryota</taxon>
        <taxon>Sar</taxon>
        <taxon>Stramenopiles</taxon>
        <taxon>Ochrophyta</taxon>
        <taxon>Pelagophyceae</taxon>
        <taxon>Pelagomonadales</taxon>
        <taxon>Pelagomonadaceae</taxon>
        <taxon>Pelagomonas</taxon>
    </lineage>
</organism>
<feature type="compositionally biased region" description="Low complexity" evidence="1">
    <location>
        <begin position="361"/>
        <end position="378"/>
    </location>
</feature>
<feature type="compositionally biased region" description="Basic and acidic residues" evidence="1">
    <location>
        <begin position="97"/>
        <end position="106"/>
    </location>
</feature>
<name>A0A8J2S4R1_9STRA</name>
<dbReference type="EMBL" id="CAKKNE010000001">
    <property type="protein sequence ID" value="CAH0364288.1"/>
    <property type="molecule type" value="Genomic_DNA"/>
</dbReference>
<proteinExistence type="predicted"/>
<dbReference type="AlphaFoldDB" id="A0A8J2S4R1"/>
<feature type="region of interest" description="Disordered" evidence="1">
    <location>
        <begin position="1"/>
        <end position="106"/>
    </location>
</feature>
<accession>A0A8J2S4R1</accession>
<feature type="region of interest" description="Disordered" evidence="1">
    <location>
        <begin position="624"/>
        <end position="647"/>
    </location>
</feature>
<protein>
    <submittedName>
        <fullName evidence="2">Uncharacterized protein</fullName>
    </submittedName>
</protein>
<feature type="region of interest" description="Disordered" evidence="1">
    <location>
        <begin position="174"/>
        <end position="193"/>
    </location>
</feature>
<feature type="region of interest" description="Disordered" evidence="1">
    <location>
        <begin position="267"/>
        <end position="394"/>
    </location>
</feature>
<comment type="caution">
    <text evidence="2">The sequence shown here is derived from an EMBL/GenBank/DDBJ whole genome shotgun (WGS) entry which is preliminary data.</text>
</comment>
<keyword evidence="3" id="KW-1185">Reference proteome</keyword>
<feature type="compositionally biased region" description="Basic and acidic residues" evidence="1">
    <location>
        <begin position="420"/>
        <end position="472"/>
    </location>
</feature>
<dbReference type="Proteomes" id="UP000789595">
    <property type="component" value="Unassembled WGS sequence"/>
</dbReference>
<feature type="region of interest" description="Disordered" evidence="1">
    <location>
        <begin position="406"/>
        <end position="516"/>
    </location>
</feature>